<organism evidence="2 3">
    <name type="scientific">Podospora fimiseda</name>
    <dbReference type="NCBI Taxonomy" id="252190"/>
    <lineage>
        <taxon>Eukaryota</taxon>
        <taxon>Fungi</taxon>
        <taxon>Dikarya</taxon>
        <taxon>Ascomycota</taxon>
        <taxon>Pezizomycotina</taxon>
        <taxon>Sordariomycetes</taxon>
        <taxon>Sordariomycetidae</taxon>
        <taxon>Sordariales</taxon>
        <taxon>Podosporaceae</taxon>
        <taxon>Podospora</taxon>
    </lineage>
</organism>
<comment type="caution">
    <text evidence="2">The sequence shown here is derived from an EMBL/GenBank/DDBJ whole genome shotgun (WGS) entry which is preliminary data.</text>
</comment>
<dbReference type="AlphaFoldDB" id="A0AAN7BUK1"/>
<dbReference type="EMBL" id="MU865303">
    <property type="protein sequence ID" value="KAK4229899.1"/>
    <property type="molecule type" value="Genomic_DNA"/>
</dbReference>
<feature type="transmembrane region" description="Helical" evidence="1">
    <location>
        <begin position="6"/>
        <end position="24"/>
    </location>
</feature>
<gene>
    <name evidence="2" type="ORF">QBC38DRAFT_470657</name>
</gene>
<evidence type="ECO:0000313" key="2">
    <source>
        <dbReference type="EMBL" id="KAK4229899.1"/>
    </source>
</evidence>
<name>A0AAN7BUK1_9PEZI</name>
<sequence>MRSGRLSLLALGLFFYFFFFFFVMNKMTDHIFGHLFRLVNNFLKCFNKQRKCIKYQWRRKKLSSQTNFCRHHFFVPSPCVERWMKERGGKKMMLCHVLHIEREKRPLFLLHIIIIIGGNNKREMIPFRVIIIFQSACMYVYVFRLLET</sequence>
<accession>A0AAN7BUK1</accession>
<evidence type="ECO:0000256" key="1">
    <source>
        <dbReference type="SAM" id="Phobius"/>
    </source>
</evidence>
<evidence type="ECO:0000313" key="3">
    <source>
        <dbReference type="Proteomes" id="UP001301958"/>
    </source>
</evidence>
<keyword evidence="3" id="KW-1185">Reference proteome</keyword>
<reference evidence="2" key="1">
    <citation type="journal article" date="2023" name="Mol. Phylogenet. Evol.">
        <title>Genome-scale phylogeny and comparative genomics of the fungal order Sordariales.</title>
        <authorList>
            <person name="Hensen N."/>
            <person name="Bonometti L."/>
            <person name="Westerberg I."/>
            <person name="Brannstrom I.O."/>
            <person name="Guillou S."/>
            <person name="Cros-Aarteil S."/>
            <person name="Calhoun S."/>
            <person name="Haridas S."/>
            <person name="Kuo A."/>
            <person name="Mondo S."/>
            <person name="Pangilinan J."/>
            <person name="Riley R."/>
            <person name="LaButti K."/>
            <person name="Andreopoulos B."/>
            <person name="Lipzen A."/>
            <person name="Chen C."/>
            <person name="Yan M."/>
            <person name="Daum C."/>
            <person name="Ng V."/>
            <person name="Clum A."/>
            <person name="Steindorff A."/>
            <person name="Ohm R.A."/>
            <person name="Martin F."/>
            <person name="Silar P."/>
            <person name="Natvig D.O."/>
            <person name="Lalanne C."/>
            <person name="Gautier V."/>
            <person name="Ament-Velasquez S.L."/>
            <person name="Kruys A."/>
            <person name="Hutchinson M.I."/>
            <person name="Powell A.J."/>
            <person name="Barry K."/>
            <person name="Miller A.N."/>
            <person name="Grigoriev I.V."/>
            <person name="Debuchy R."/>
            <person name="Gladieux P."/>
            <person name="Hiltunen Thoren M."/>
            <person name="Johannesson H."/>
        </authorList>
    </citation>
    <scope>NUCLEOTIDE SEQUENCE</scope>
    <source>
        <strain evidence="2">CBS 990.96</strain>
    </source>
</reference>
<protein>
    <submittedName>
        <fullName evidence="2">Uncharacterized protein</fullName>
    </submittedName>
</protein>
<keyword evidence="1" id="KW-0812">Transmembrane</keyword>
<dbReference type="Proteomes" id="UP001301958">
    <property type="component" value="Unassembled WGS sequence"/>
</dbReference>
<keyword evidence="1" id="KW-0472">Membrane</keyword>
<feature type="transmembrane region" description="Helical" evidence="1">
    <location>
        <begin position="125"/>
        <end position="146"/>
    </location>
</feature>
<proteinExistence type="predicted"/>
<reference evidence="2" key="2">
    <citation type="submission" date="2023-05" db="EMBL/GenBank/DDBJ databases">
        <authorList>
            <consortium name="Lawrence Berkeley National Laboratory"/>
            <person name="Steindorff A."/>
            <person name="Hensen N."/>
            <person name="Bonometti L."/>
            <person name="Westerberg I."/>
            <person name="Brannstrom I.O."/>
            <person name="Guillou S."/>
            <person name="Cros-Aarteil S."/>
            <person name="Calhoun S."/>
            <person name="Haridas S."/>
            <person name="Kuo A."/>
            <person name="Mondo S."/>
            <person name="Pangilinan J."/>
            <person name="Riley R."/>
            <person name="Labutti K."/>
            <person name="Andreopoulos B."/>
            <person name="Lipzen A."/>
            <person name="Chen C."/>
            <person name="Yanf M."/>
            <person name="Daum C."/>
            <person name="Ng V."/>
            <person name="Clum A."/>
            <person name="Ohm R."/>
            <person name="Martin F."/>
            <person name="Silar P."/>
            <person name="Natvig D."/>
            <person name="Lalanne C."/>
            <person name="Gautier V."/>
            <person name="Ament-Velasquez S.L."/>
            <person name="Kruys A."/>
            <person name="Hutchinson M.I."/>
            <person name="Powell A.J."/>
            <person name="Barry K."/>
            <person name="Miller A.N."/>
            <person name="Grigoriev I.V."/>
            <person name="Debuchy R."/>
            <person name="Gladieux P."/>
            <person name="Thoren M.H."/>
            <person name="Johannesson H."/>
        </authorList>
    </citation>
    <scope>NUCLEOTIDE SEQUENCE</scope>
    <source>
        <strain evidence="2">CBS 990.96</strain>
    </source>
</reference>
<keyword evidence="1" id="KW-1133">Transmembrane helix</keyword>